<dbReference type="EC" id="1.1.1.219" evidence="8"/>
<evidence type="ECO:0000256" key="1">
    <source>
        <dbReference type="ARBA" id="ARBA00004935"/>
    </source>
</evidence>
<dbReference type="Proteomes" id="UP000249390">
    <property type="component" value="Unassembled WGS sequence"/>
</dbReference>
<dbReference type="GO" id="GO:0045552">
    <property type="term" value="F:dihydroflavanol 4-reductase activity"/>
    <property type="evidence" value="ECO:0007669"/>
    <property type="project" value="UniProtKB-EC"/>
</dbReference>
<evidence type="ECO:0000256" key="3">
    <source>
        <dbReference type="ARBA" id="ARBA00023002"/>
    </source>
</evidence>
<dbReference type="InterPro" id="IPR001509">
    <property type="entry name" value="Epimerase_deHydtase"/>
</dbReference>
<dbReference type="Pfam" id="PF01370">
    <property type="entry name" value="Epimerase"/>
    <property type="match status" value="1"/>
</dbReference>
<keyword evidence="3" id="KW-0560">Oxidoreductase</keyword>
<comment type="similarity">
    <text evidence="5">Belongs to the NAD(P)-dependent epimerase/dehydratase family. Dihydroflavonol-4-reductase subfamily.</text>
</comment>
<comment type="pathway">
    <text evidence="1">Pigment biosynthesis; anthocyanin biosynthesis.</text>
</comment>
<dbReference type="CDD" id="cd08958">
    <property type="entry name" value="FR_SDR_e"/>
    <property type="match status" value="1"/>
</dbReference>
<dbReference type="FunFam" id="3.40.50.720:FF:000085">
    <property type="entry name" value="Dihydroflavonol reductase"/>
    <property type="match status" value="1"/>
</dbReference>
<dbReference type="AlphaFoldDB" id="A0A328DF68"/>
<evidence type="ECO:0000256" key="12">
    <source>
        <dbReference type="ARBA" id="ARBA00048870"/>
    </source>
</evidence>
<dbReference type="InterPro" id="IPR036291">
    <property type="entry name" value="NAD(P)-bd_dom_sf"/>
</dbReference>
<dbReference type="EMBL" id="NQVE01000143">
    <property type="protein sequence ID" value="RAL44387.1"/>
    <property type="molecule type" value="Genomic_DNA"/>
</dbReference>
<dbReference type="GO" id="GO:0047890">
    <property type="term" value="F:flavanone 4-reductase activity"/>
    <property type="evidence" value="ECO:0007669"/>
    <property type="project" value="UniProtKB-EC"/>
</dbReference>
<evidence type="ECO:0000256" key="9">
    <source>
        <dbReference type="ARBA" id="ARBA00039963"/>
    </source>
</evidence>
<evidence type="ECO:0000256" key="10">
    <source>
        <dbReference type="ARBA" id="ARBA00042087"/>
    </source>
</evidence>
<comment type="caution">
    <text evidence="15">The sequence shown here is derived from an EMBL/GenBank/DDBJ whole genome shotgun (WGS) entry which is preliminary data.</text>
</comment>
<comment type="function">
    <text evidence="6">Bifunctional enzyme involved in flavonoid metabolism.</text>
</comment>
<dbReference type="InterPro" id="IPR050425">
    <property type="entry name" value="NAD(P)_dehydrat-like"/>
</dbReference>
<evidence type="ECO:0000256" key="8">
    <source>
        <dbReference type="ARBA" id="ARBA00039057"/>
    </source>
</evidence>
<sequence length="343" mass="38088">MMEGNKEAAVAAGEGIMGNNDNGRSSNKLVCVTGASGFLASWLIKRLLLSGYSVIGTVRDPGEEKKVGHLWKVEGAKERLKLVKADLTEEGSFDDAINGCEGVFHTASPVLPLPNEGMLEAAVEGTLNVLRSCKKNARLRRVVLTSSSSAVRVRDDFDPKLPLDESSWSSPHLCRALQVWYPLSKTMAERAAWDYCKENDIHLVTVLPTFIIGPSLPPQLCSTASDVLGFFKGETEKFQMHGRMGYVHIDDVAASHILVYEHEDAHGRYLCSSDVVELPELASILSSRYPTLHISKRFRKHEDRPYYEFDTSKLKSLGMKFRSIEEMFDDTVKSLVDQGHLSL</sequence>
<evidence type="ECO:0000256" key="2">
    <source>
        <dbReference type="ARBA" id="ARBA00022857"/>
    </source>
</evidence>
<evidence type="ECO:0000259" key="14">
    <source>
        <dbReference type="Pfam" id="PF01370"/>
    </source>
</evidence>
<proteinExistence type="inferred from homology"/>
<evidence type="ECO:0000256" key="4">
    <source>
        <dbReference type="ARBA" id="ARBA00023241"/>
    </source>
</evidence>
<evidence type="ECO:0000313" key="15">
    <source>
        <dbReference type="EMBL" id="RAL44387.1"/>
    </source>
</evidence>
<evidence type="ECO:0000256" key="5">
    <source>
        <dbReference type="ARBA" id="ARBA00023445"/>
    </source>
</evidence>
<evidence type="ECO:0000256" key="6">
    <source>
        <dbReference type="ARBA" id="ARBA00037100"/>
    </source>
</evidence>
<evidence type="ECO:0000256" key="13">
    <source>
        <dbReference type="ARBA" id="ARBA00049132"/>
    </source>
</evidence>
<accession>A0A328DF68</accession>
<protein>
    <recommendedName>
        <fullName evidence="9">Dihydroflavonol 4-reductase</fullName>
        <ecNumber evidence="8">1.1.1.219</ecNumber>
        <ecNumber evidence="7">1.1.1.234</ecNumber>
    </recommendedName>
    <alternativeName>
        <fullName evidence="11">Dihydrokaempferol 4-reductase</fullName>
    </alternativeName>
    <alternativeName>
        <fullName evidence="10">Flavanone 4-reductase</fullName>
    </alternativeName>
</protein>
<dbReference type="Gene3D" id="3.40.50.720">
    <property type="entry name" value="NAD(P)-binding Rossmann-like Domain"/>
    <property type="match status" value="1"/>
</dbReference>
<dbReference type="PANTHER" id="PTHR10366:SF821">
    <property type="entry name" value="TETRAKETIDE ALPHA-PYRONE REDUCTASE 1"/>
    <property type="match status" value="1"/>
</dbReference>
<dbReference type="GO" id="GO:0009813">
    <property type="term" value="P:flavonoid biosynthetic process"/>
    <property type="evidence" value="ECO:0007669"/>
    <property type="project" value="UniProtKB-KW"/>
</dbReference>
<name>A0A328DF68_9ASTE</name>
<dbReference type="SUPFAM" id="SSF51735">
    <property type="entry name" value="NAD(P)-binding Rossmann-fold domains"/>
    <property type="match status" value="1"/>
</dbReference>
<organism evidence="15 16">
    <name type="scientific">Cuscuta australis</name>
    <dbReference type="NCBI Taxonomy" id="267555"/>
    <lineage>
        <taxon>Eukaryota</taxon>
        <taxon>Viridiplantae</taxon>
        <taxon>Streptophyta</taxon>
        <taxon>Embryophyta</taxon>
        <taxon>Tracheophyta</taxon>
        <taxon>Spermatophyta</taxon>
        <taxon>Magnoliopsida</taxon>
        <taxon>eudicotyledons</taxon>
        <taxon>Gunneridae</taxon>
        <taxon>Pentapetalae</taxon>
        <taxon>asterids</taxon>
        <taxon>lamiids</taxon>
        <taxon>Solanales</taxon>
        <taxon>Convolvulaceae</taxon>
        <taxon>Cuscuteae</taxon>
        <taxon>Cuscuta</taxon>
        <taxon>Cuscuta subgen. Grammica</taxon>
        <taxon>Cuscuta sect. Cleistogrammica</taxon>
    </lineage>
</organism>
<dbReference type="EC" id="1.1.1.234" evidence="7"/>
<comment type="catalytic activity">
    <reaction evidence="13">
        <text>a (2R,3S,4S)-leucoanthocyanidin + NADP(+) = a (2R,3R)-dihydroflavonol + NADPH + H(+)</text>
        <dbReference type="Rhea" id="RHEA:54444"/>
        <dbReference type="ChEBI" id="CHEBI:15378"/>
        <dbReference type="ChEBI" id="CHEBI:57783"/>
        <dbReference type="ChEBI" id="CHEBI:58349"/>
        <dbReference type="ChEBI" id="CHEBI:138176"/>
        <dbReference type="ChEBI" id="CHEBI:138188"/>
        <dbReference type="EC" id="1.1.1.219"/>
    </reaction>
</comment>
<keyword evidence="16" id="KW-1185">Reference proteome</keyword>
<dbReference type="PANTHER" id="PTHR10366">
    <property type="entry name" value="NAD DEPENDENT EPIMERASE/DEHYDRATASE"/>
    <property type="match status" value="1"/>
</dbReference>
<evidence type="ECO:0000256" key="11">
    <source>
        <dbReference type="ARBA" id="ARBA00042831"/>
    </source>
</evidence>
<feature type="domain" description="NAD-dependent epimerase/dehydratase" evidence="14">
    <location>
        <begin position="30"/>
        <end position="265"/>
    </location>
</feature>
<evidence type="ECO:0000256" key="7">
    <source>
        <dbReference type="ARBA" id="ARBA00039055"/>
    </source>
</evidence>
<keyword evidence="4" id="KW-0284">Flavonoid biosynthesis</keyword>
<reference evidence="15 16" key="1">
    <citation type="submission" date="2018-06" db="EMBL/GenBank/DDBJ databases">
        <title>The Genome of Cuscuta australis (Dodder) Provides Insight into the Evolution of Plant Parasitism.</title>
        <authorList>
            <person name="Liu H."/>
        </authorList>
    </citation>
    <scope>NUCLEOTIDE SEQUENCE [LARGE SCALE GENOMIC DNA]</scope>
    <source>
        <strain evidence="16">cv. Yunnan</strain>
        <tissue evidence="15">Vines</tissue>
    </source>
</reference>
<keyword evidence="2" id="KW-0521">NADP</keyword>
<comment type="catalytic activity">
    <reaction evidence="12">
        <text>(2S)-flavan-4-ol + NADP(+) = (2S)-flavanone + NADPH + H(+)</text>
        <dbReference type="Rhea" id="RHEA:11228"/>
        <dbReference type="ChEBI" id="CHEBI:15378"/>
        <dbReference type="ChEBI" id="CHEBI:15605"/>
        <dbReference type="ChEBI" id="CHEBI:15606"/>
        <dbReference type="ChEBI" id="CHEBI:57783"/>
        <dbReference type="ChEBI" id="CHEBI:58349"/>
        <dbReference type="EC" id="1.1.1.234"/>
    </reaction>
</comment>
<evidence type="ECO:0000313" key="16">
    <source>
        <dbReference type="Proteomes" id="UP000249390"/>
    </source>
</evidence>
<gene>
    <name evidence="15" type="ORF">DM860_011664</name>
</gene>